<evidence type="ECO:0000313" key="2">
    <source>
        <dbReference type="Proteomes" id="UP000545037"/>
    </source>
</evidence>
<evidence type="ECO:0000313" key="1">
    <source>
        <dbReference type="EMBL" id="MBB5745697.1"/>
    </source>
</evidence>
<protein>
    <submittedName>
        <fullName evidence="1">Uncharacterized protein</fullName>
    </submittedName>
</protein>
<dbReference type="Gene3D" id="1.10.10.10">
    <property type="entry name" value="Winged helix-like DNA-binding domain superfamily/Winged helix DNA-binding domain"/>
    <property type="match status" value="1"/>
</dbReference>
<gene>
    <name evidence="1" type="ORF">GGR13_001281</name>
</gene>
<keyword evidence="2" id="KW-1185">Reference proteome</keyword>
<dbReference type="Proteomes" id="UP000545037">
    <property type="component" value="Unassembled WGS sequence"/>
</dbReference>
<organism evidence="1 2">
    <name type="scientific">Brevundimonas variabilis</name>
    <dbReference type="NCBI Taxonomy" id="74312"/>
    <lineage>
        <taxon>Bacteria</taxon>
        <taxon>Pseudomonadati</taxon>
        <taxon>Pseudomonadota</taxon>
        <taxon>Alphaproteobacteria</taxon>
        <taxon>Caulobacterales</taxon>
        <taxon>Caulobacteraceae</taxon>
        <taxon>Brevundimonas</taxon>
    </lineage>
</organism>
<dbReference type="RefSeq" id="WP_221230444.1">
    <property type="nucleotide sequence ID" value="NZ_JACHOR010000002.1"/>
</dbReference>
<sequence>MILIRPLTRTTAGKPYYRPQEVETEILGLLSLGIEERMEKLAPTSPSGLTVRPETLVYFLREEARSNHDGRFRILYDLVMRRYLAFFRPADRQVGGVTHTDGALDGVRQHASERFVEKVLTDRTHGDDRLDIYEVKFGLAAAKDRLSARKAVFRHLDREEVLNPLENGPMASPEVEAAAARLADAGDTTKTDVSDYRKSVLAVIDTLPDKYRRVATMTMNNIPIEASDADAASISRLVGCTPKTARTRRDRAIQMIQDKLGLGALT</sequence>
<name>A0A7W9CI78_9CAUL</name>
<accession>A0A7W9CI78</accession>
<comment type="caution">
    <text evidence="1">The sequence shown here is derived from an EMBL/GenBank/DDBJ whole genome shotgun (WGS) entry which is preliminary data.</text>
</comment>
<dbReference type="EMBL" id="JACHOR010000002">
    <property type="protein sequence ID" value="MBB5745697.1"/>
    <property type="molecule type" value="Genomic_DNA"/>
</dbReference>
<reference evidence="1 2" key="1">
    <citation type="submission" date="2020-08" db="EMBL/GenBank/DDBJ databases">
        <title>Genomic Encyclopedia of Type Strains, Phase IV (KMG-IV): sequencing the most valuable type-strain genomes for metagenomic binning, comparative biology and taxonomic classification.</title>
        <authorList>
            <person name="Goeker M."/>
        </authorList>
    </citation>
    <scope>NUCLEOTIDE SEQUENCE [LARGE SCALE GENOMIC DNA]</scope>
    <source>
        <strain evidence="1 2">DSM 4737</strain>
    </source>
</reference>
<dbReference type="AlphaFoldDB" id="A0A7W9CI78"/>
<proteinExistence type="predicted"/>
<dbReference type="InterPro" id="IPR036388">
    <property type="entry name" value="WH-like_DNA-bd_sf"/>
</dbReference>